<evidence type="ECO:0000256" key="5">
    <source>
        <dbReference type="ARBA" id="ARBA00023136"/>
    </source>
</evidence>
<dbReference type="GO" id="GO:0005886">
    <property type="term" value="C:plasma membrane"/>
    <property type="evidence" value="ECO:0007669"/>
    <property type="project" value="UniProtKB-SubCell"/>
</dbReference>
<dbReference type="AlphaFoldDB" id="A0A5C0SD12"/>
<dbReference type="Pfam" id="PF04277">
    <property type="entry name" value="OAD_gamma"/>
    <property type="match status" value="1"/>
</dbReference>
<evidence type="ECO:0000256" key="2">
    <source>
        <dbReference type="ARBA" id="ARBA00022475"/>
    </source>
</evidence>
<protein>
    <submittedName>
        <fullName evidence="7">Sodium pump decarboxylase subunit gamma</fullName>
    </submittedName>
</protein>
<evidence type="ECO:0000256" key="1">
    <source>
        <dbReference type="ARBA" id="ARBA00004236"/>
    </source>
</evidence>
<dbReference type="GO" id="GO:0015081">
    <property type="term" value="F:sodium ion transmembrane transporter activity"/>
    <property type="evidence" value="ECO:0007669"/>
    <property type="project" value="InterPro"/>
</dbReference>
<evidence type="ECO:0000256" key="3">
    <source>
        <dbReference type="ARBA" id="ARBA00022692"/>
    </source>
</evidence>
<evidence type="ECO:0000313" key="7">
    <source>
        <dbReference type="EMBL" id="QEK11104.1"/>
    </source>
</evidence>
<dbReference type="RefSeq" id="WP_148808179.1">
    <property type="nucleotide sequence ID" value="NZ_CP042243.1"/>
</dbReference>
<keyword evidence="3 6" id="KW-0812">Transmembrane</keyword>
<sequence length="139" mass="15434">MDNLSLLEKFANPDLMQKLSIGEKMLASLYVMVLGMAVTFVALCILWGLIVLMSKMINSTKKEATKVVQAPEKTIAPAVEVEKEEKENEEELVAVITAAIAASLQTSTHNIVVRNITRVKDITPAWGRMGRIEQMNSRF</sequence>
<gene>
    <name evidence="7" type="ORF">FQB35_01275</name>
</gene>
<feature type="transmembrane region" description="Helical" evidence="6">
    <location>
        <begin position="29"/>
        <end position="52"/>
    </location>
</feature>
<keyword evidence="5 6" id="KW-0472">Membrane</keyword>
<dbReference type="InterPro" id="IPR005899">
    <property type="entry name" value="Na_pump_deCOase"/>
</dbReference>
<dbReference type="Proteomes" id="UP000324646">
    <property type="component" value="Chromosome"/>
</dbReference>
<evidence type="ECO:0000313" key="8">
    <source>
        <dbReference type="Proteomes" id="UP000324646"/>
    </source>
</evidence>
<name>A0A5C0SD12_CRATE</name>
<accession>A0A5C0SD12</accession>
<keyword evidence="4 6" id="KW-1133">Transmembrane helix</keyword>
<keyword evidence="8" id="KW-1185">Reference proteome</keyword>
<proteinExistence type="predicted"/>
<dbReference type="NCBIfam" id="TIGR01195">
    <property type="entry name" value="oadG_fam"/>
    <property type="match status" value="1"/>
</dbReference>
<organism evidence="7 8">
    <name type="scientific">Crassaminicella thermophila</name>
    <dbReference type="NCBI Taxonomy" id="2599308"/>
    <lineage>
        <taxon>Bacteria</taxon>
        <taxon>Bacillati</taxon>
        <taxon>Bacillota</taxon>
        <taxon>Clostridia</taxon>
        <taxon>Eubacteriales</taxon>
        <taxon>Clostridiaceae</taxon>
        <taxon>Crassaminicella</taxon>
    </lineage>
</organism>
<keyword evidence="2" id="KW-1003">Cell membrane</keyword>
<evidence type="ECO:0000256" key="6">
    <source>
        <dbReference type="SAM" id="Phobius"/>
    </source>
</evidence>
<comment type="subcellular location">
    <subcellularLocation>
        <location evidence="1">Cell membrane</location>
    </subcellularLocation>
</comment>
<reference evidence="7 8" key="1">
    <citation type="submission" date="2019-07" db="EMBL/GenBank/DDBJ databases">
        <title>Complete genome of Crassaminicella thermophila SY095.</title>
        <authorList>
            <person name="Li X."/>
        </authorList>
    </citation>
    <scope>NUCLEOTIDE SEQUENCE [LARGE SCALE GENOMIC DNA]</scope>
    <source>
        <strain evidence="7 8">SY095</strain>
    </source>
</reference>
<evidence type="ECO:0000256" key="4">
    <source>
        <dbReference type="ARBA" id="ARBA00022989"/>
    </source>
</evidence>
<dbReference type="EMBL" id="CP042243">
    <property type="protein sequence ID" value="QEK11104.1"/>
    <property type="molecule type" value="Genomic_DNA"/>
</dbReference>
<dbReference type="KEGG" id="crs:FQB35_01275"/>
<dbReference type="GO" id="GO:0036376">
    <property type="term" value="P:sodium ion export across plasma membrane"/>
    <property type="evidence" value="ECO:0007669"/>
    <property type="project" value="InterPro"/>
</dbReference>
<dbReference type="OrthoDB" id="1954652at2"/>